<feature type="compositionally biased region" description="Low complexity" evidence="1">
    <location>
        <begin position="41"/>
        <end position="71"/>
    </location>
</feature>
<organism evidence="2 3">
    <name type="scientific">Albula glossodonta</name>
    <name type="common">roundjaw bonefish</name>
    <dbReference type="NCBI Taxonomy" id="121402"/>
    <lineage>
        <taxon>Eukaryota</taxon>
        <taxon>Metazoa</taxon>
        <taxon>Chordata</taxon>
        <taxon>Craniata</taxon>
        <taxon>Vertebrata</taxon>
        <taxon>Euteleostomi</taxon>
        <taxon>Actinopterygii</taxon>
        <taxon>Neopterygii</taxon>
        <taxon>Teleostei</taxon>
        <taxon>Albuliformes</taxon>
        <taxon>Albulidae</taxon>
        <taxon>Albula</taxon>
    </lineage>
</organism>
<reference evidence="2" key="1">
    <citation type="thesis" date="2021" institute="BYU ScholarsArchive" country="Provo, UT, USA">
        <title>Applications of and Algorithms for Genome Assembly and Genomic Analyses with an Emphasis on Marine Teleosts.</title>
        <authorList>
            <person name="Pickett B.D."/>
        </authorList>
    </citation>
    <scope>NUCLEOTIDE SEQUENCE</scope>
    <source>
        <strain evidence="2">HI-2016</strain>
    </source>
</reference>
<dbReference type="AlphaFoldDB" id="A0A8T2NC72"/>
<accession>A0A8T2NC72</accession>
<proteinExistence type="predicted"/>
<sequence length="496" mass="52568">MLRGDGRDQEAEGSRGRAVVGEGLCGQETEGERGLPQPEWGVTASHSTGAGTATPSPSSEASGEVSSLGFRGWRRERVERRVFGQENTTHLSWQSPTSTGGRGRGGRVEVLIGGGWQAGLRAGGPAGDLGREDEEEKGARCMAGGWFSSGRGGGGCSKAAGEGGRGGGNCLVAAEPGAEAGPGPPQVEQALCPRAPGLAWEAVRQGVWLEFSGRRDEDGDRLGGRLLWEPPPPPPPVDECFLPRERDEGRRDEVLEKGAGERLRERTDRLQRMAKALLEGSPPVVVAVLYLLTKAPASRAGLEDLRWLFSPRSLWEELRPSPRPSRRGCLSLRDLPERLLSLLRDEEEEAVLLTLASGCTCTGLAAGGSEKVSESELMSSYSTSGLMALTAGGAAESWTGKACPSDDASRPCLDDLCRLRLDEEDLDWSLPSLLVMLPTEECAESRGWYAPLLPLAVCGCSEMLALGSGFLLVPWCRSDPGIPHVSSGPSPKGGPL</sequence>
<feature type="region of interest" description="Disordered" evidence="1">
    <location>
        <begin position="1"/>
        <end position="71"/>
    </location>
</feature>
<evidence type="ECO:0000256" key="1">
    <source>
        <dbReference type="SAM" id="MobiDB-lite"/>
    </source>
</evidence>
<dbReference type="EMBL" id="JAFBMS010000084">
    <property type="protein sequence ID" value="KAG9337584.1"/>
    <property type="molecule type" value="Genomic_DNA"/>
</dbReference>
<feature type="compositionally biased region" description="Basic and acidic residues" evidence="1">
    <location>
        <begin position="1"/>
        <end position="15"/>
    </location>
</feature>
<keyword evidence="3" id="KW-1185">Reference proteome</keyword>
<evidence type="ECO:0000313" key="3">
    <source>
        <dbReference type="Proteomes" id="UP000824540"/>
    </source>
</evidence>
<protein>
    <submittedName>
        <fullName evidence="2">Uncharacterized protein</fullName>
    </submittedName>
</protein>
<name>A0A8T2NC72_9TELE</name>
<gene>
    <name evidence="2" type="ORF">JZ751_028435</name>
</gene>
<dbReference type="Proteomes" id="UP000824540">
    <property type="component" value="Unassembled WGS sequence"/>
</dbReference>
<comment type="caution">
    <text evidence="2">The sequence shown here is derived from an EMBL/GenBank/DDBJ whole genome shotgun (WGS) entry which is preliminary data.</text>
</comment>
<evidence type="ECO:0000313" key="2">
    <source>
        <dbReference type="EMBL" id="KAG9337584.1"/>
    </source>
</evidence>